<feature type="compositionally biased region" description="Basic and acidic residues" evidence="1">
    <location>
        <begin position="76"/>
        <end position="98"/>
    </location>
</feature>
<feature type="compositionally biased region" description="Polar residues" evidence="1">
    <location>
        <begin position="42"/>
        <end position="55"/>
    </location>
</feature>
<gene>
    <name evidence="2" type="ORF">BN860_01332g</name>
</gene>
<feature type="compositionally biased region" description="Basic and acidic residues" evidence="1">
    <location>
        <begin position="27"/>
        <end position="38"/>
    </location>
</feature>
<dbReference type="AlphaFoldDB" id="A0A8J2X863"/>
<evidence type="ECO:0000256" key="1">
    <source>
        <dbReference type="SAM" id="MobiDB-lite"/>
    </source>
</evidence>
<keyword evidence="3" id="KW-1185">Reference proteome</keyword>
<feature type="compositionally biased region" description="Polar residues" evidence="1">
    <location>
        <begin position="129"/>
        <end position="138"/>
    </location>
</feature>
<proteinExistence type="predicted"/>
<feature type="region of interest" description="Disordered" evidence="1">
    <location>
        <begin position="255"/>
        <end position="318"/>
    </location>
</feature>
<dbReference type="EMBL" id="HG316458">
    <property type="protein sequence ID" value="CDF89771.1"/>
    <property type="molecule type" value="Genomic_DNA"/>
</dbReference>
<evidence type="ECO:0000313" key="3">
    <source>
        <dbReference type="Proteomes" id="UP000019375"/>
    </source>
</evidence>
<dbReference type="Proteomes" id="UP000019375">
    <property type="component" value="Unassembled WGS sequence"/>
</dbReference>
<feature type="region of interest" description="Disordered" evidence="1">
    <location>
        <begin position="18"/>
        <end position="139"/>
    </location>
</feature>
<organism evidence="2 3">
    <name type="scientific">Zygosaccharomyces bailii (strain CLIB 213 / ATCC 58445 / CBS 680 / BCRC 21525 / NBRC 1098 / NCYC 1416 / NRRL Y-2227)</name>
    <dbReference type="NCBI Taxonomy" id="1333698"/>
    <lineage>
        <taxon>Eukaryota</taxon>
        <taxon>Fungi</taxon>
        <taxon>Dikarya</taxon>
        <taxon>Ascomycota</taxon>
        <taxon>Saccharomycotina</taxon>
        <taxon>Saccharomycetes</taxon>
        <taxon>Saccharomycetales</taxon>
        <taxon>Saccharomycetaceae</taxon>
        <taxon>Zygosaccharomyces</taxon>
    </lineage>
</organism>
<feature type="compositionally biased region" description="Low complexity" evidence="1">
    <location>
        <begin position="115"/>
        <end position="128"/>
    </location>
</feature>
<reference evidence="3" key="1">
    <citation type="journal article" date="2013" name="Genome Announc.">
        <title>Genome sequence of the food spoilage yeast Zygosaccharomyces bailii CLIB 213(T).</title>
        <authorList>
            <person name="Galeote V."/>
            <person name="Bigey F."/>
            <person name="Devillers H."/>
            <person name="Neuveglise C."/>
            <person name="Dequin S."/>
        </authorList>
    </citation>
    <scope>NUCLEOTIDE SEQUENCE [LARGE SCALE GENOMIC DNA]</scope>
    <source>
        <strain evidence="3">CLIB 213 / ATCC 58445 / CBS 680 / CCRC 21525 / NBRC 1098 / NCYC 1416 / NRRL Y-2227</strain>
    </source>
</reference>
<evidence type="ECO:0000313" key="2">
    <source>
        <dbReference type="EMBL" id="CDF89771.1"/>
    </source>
</evidence>
<protein>
    <submittedName>
        <fullName evidence="2">ZYBA0S05-01332g1_1</fullName>
    </submittedName>
</protein>
<name>A0A8J2X863_ZYGB2</name>
<sequence length="318" mass="34135">MSTDTMYLDRSRVLTAAGKNRTNNVARLDKKRIQAEKRNKSRQQTGSSIPKTQVLPNGAKPDFGNSGSSRRSKKKGREENEAKDVTKSLKGLHLKDGMNQRTRQKNGRNEARPNSASSSDSSSITVSSTPPTGHTSPITELVKLPGQQAVPLMRPVSPLGAVQPGIHYMPQIQPPCPFPQGLPVPPLGAAIGAPLQVQSVGLQPLPLQPTCFGAPGFPYANYAAGSSHPGPYFMNPQAPLVNPMYPQMPLPVMQSQTEHRAPVQALSHSQVAQPEVKTPRTSSRPTSSKKTKKSTSFAGASFATKDPVINKLPKPSFA</sequence>
<accession>A0A8J2X863</accession>
<dbReference type="OrthoDB" id="4069652at2759"/>